<evidence type="ECO:0000313" key="5">
    <source>
        <dbReference type="Proteomes" id="UP001596147"/>
    </source>
</evidence>
<keyword evidence="1" id="KW-0560">Oxidoreductase</keyword>
<keyword evidence="5" id="KW-1185">Reference proteome</keyword>
<dbReference type="Gene3D" id="3.40.50.720">
    <property type="entry name" value="NAD(P)-binding Rossmann-like Domain"/>
    <property type="match status" value="1"/>
</dbReference>
<dbReference type="Pfam" id="PF01408">
    <property type="entry name" value="GFO_IDH_MocA"/>
    <property type="match status" value="1"/>
</dbReference>
<evidence type="ECO:0000256" key="1">
    <source>
        <dbReference type="ARBA" id="ARBA00023002"/>
    </source>
</evidence>
<sequence length="377" mass="42006">MNTIRIGIIGVGIIGKTHLDNYAEIAGVEIVAACDINEAELAYVAEKYNIPHTYTDYREMLKRDDLDAIDVCLHNNLHAPITIAALQAGKHVYCEKPIAGSYIDGKRMLEAAKEYGKKLHIHLSFLYATETKAAKKLIDGGNLGTIYHARSTGFRRKGRPYVDGYGTKEFLQKKVASGGALFDMGVYRISQLLYLLNMPKMKTVSGKTYQELDMDEKRKQISGIDVEELGMGFVRFEQGLTMDIIESWAIHLGGFEGSYIVGNQGGIQFPGYTNGVNTPFSYYTSVNGMDMDGTFDLGSANYRWHQLEENTDAYDSSQHHWIAALQGRVELLPTAELALQTMLISEGIYLSNKLEREVTAEEVIDNSQSQSLISINQ</sequence>
<gene>
    <name evidence="4" type="ORF">ACFPM4_15360</name>
</gene>
<dbReference type="InterPro" id="IPR055170">
    <property type="entry name" value="GFO_IDH_MocA-like_dom"/>
</dbReference>
<evidence type="ECO:0000259" key="3">
    <source>
        <dbReference type="Pfam" id="PF22725"/>
    </source>
</evidence>
<dbReference type="Pfam" id="PF22725">
    <property type="entry name" value="GFO_IDH_MocA_C3"/>
    <property type="match status" value="1"/>
</dbReference>
<feature type="domain" description="Gfo/Idh/MocA-like oxidoreductase N-terminal" evidence="2">
    <location>
        <begin position="4"/>
        <end position="121"/>
    </location>
</feature>
<dbReference type="SUPFAM" id="SSF55347">
    <property type="entry name" value="Glyceraldehyde-3-phosphate dehydrogenase-like, C-terminal domain"/>
    <property type="match status" value="1"/>
</dbReference>
<reference evidence="5" key="1">
    <citation type="journal article" date="2019" name="Int. J. Syst. Evol. Microbiol.">
        <title>The Global Catalogue of Microorganisms (GCM) 10K type strain sequencing project: providing services to taxonomists for standard genome sequencing and annotation.</title>
        <authorList>
            <consortium name="The Broad Institute Genomics Platform"/>
            <consortium name="The Broad Institute Genome Sequencing Center for Infectious Disease"/>
            <person name="Wu L."/>
            <person name="Ma J."/>
        </authorList>
    </citation>
    <scope>NUCLEOTIDE SEQUENCE [LARGE SCALE GENOMIC DNA]</scope>
    <source>
        <strain evidence="5">CGMCC 1.12237</strain>
    </source>
</reference>
<dbReference type="InterPro" id="IPR000683">
    <property type="entry name" value="Gfo/Idh/MocA-like_OxRdtase_N"/>
</dbReference>
<name>A0ABW0LJY5_9BACI</name>
<protein>
    <submittedName>
        <fullName evidence="4">Gfo/Idh/MocA family protein</fullName>
    </submittedName>
</protein>
<proteinExistence type="predicted"/>
<organism evidence="4 5">
    <name type="scientific">Lederbergia graminis</name>
    <dbReference type="NCBI Taxonomy" id="735518"/>
    <lineage>
        <taxon>Bacteria</taxon>
        <taxon>Bacillati</taxon>
        <taxon>Bacillota</taxon>
        <taxon>Bacilli</taxon>
        <taxon>Bacillales</taxon>
        <taxon>Bacillaceae</taxon>
        <taxon>Lederbergia</taxon>
    </lineage>
</organism>
<comment type="caution">
    <text evidence="4">The sequence shown here is derived from an EMBL/GenBank/DDBJ whole genome shotgun (WGS) entry which is preliminary data.</text>
</comment>
<dbReference type="EMBL" id="JBHSMC010000020">
    <property type="protein sequence ID" value="MFC5466110.1"/>
    <property type="molecule type" value="Genomic_DNA"/>
</dbReference>
<dbReference type="PANTHER" id="PTHR43818">
    <property type="entry name" value="BCDNA.GH03377"/>
    <property type="match status" value="1"/>
</dbReference>
<dbReference type="InterPro" id="IPR050463">
    <property type="entry name" value="Gfo/Idh/MocA_oxidrdct_glycsds"/>
</dbReference>
<dbReference type="InterPro" id="IPR036291">
    <property type="entry name" value="NAD(P)-bd_dom_sf"/>
</dbReference>
<accession>A0ABW0LJY5</accession>
<evidence type="ECO:0000313" key="4">
    <source>
        <dbReference type="EMBL" id="MFC5466110.1"/>
    </source>
</evidence>
<dbReference type="Gene3D" id="3.30.360.10">
    <property type="entry name" value="Dihydrodipicolinate Reductase, domain 2"/>
    <property type="match status" value="1"/>
</dbReference>
<dbReference type="PANTHER" id="PTHR43818:SF11">
    <property type="entry name" value="BCDNA.GH03377"/>
    <property type="match status" value="1"/>
</dbReference>
<dbReference type="SUPFAM" id="SSF51735">
    <property type="entry name" value="NAD(P)-binding Rossmann-fold domains"/>
    <property type="match status" value="1"/>
</dbReference>
<dbReference type="RefSeq" id="WP_382353597.1">
    <property type="nucleotide sequence ID" value="NZ_JBHSMC010000020.1"/>
</dbReference>
<feature type="domain" description="GFO/IDH/MocA-like oxidoreductase" evidence="3">
    <location>
        <begin position="132"/>
        <end position="267"/>
    </location>
</feature>
<dbReference type="Proteomes" id="UP001596147">
    <property type="component" value="Unassembled WGS sequence"/>
</dbReference>
<evidence type="ECO:0000259" key="2">
    <source>
        <dbReference type="Pfam" id="PF01408"/>
    </source>
</evidence>